<protein>
    <submittedName>
        <fullName evidence="1">Uncharacterized protein</fullName>
    </submittedName>
</protein>
<dbReference type="Proteomes" id="UP000308600">
    <property type="component" value="Unassembled WGS sequence"/>
</dbReference>
<organism evidence="1 2">
    <name type="scientific">Pluteus cervinus</name>
    <dbReference type="NCBI Taxonomy" id="181527"/>
    <lineage>
        <taxon>Eukaryota</taxon>
        <taxon>Fungi</taxon>
        <taxon>Dikarya</taxon>
        <taxon>Basidiomycota</taxon>
        <taxon>Agaricomycotina</taxon>
        <taxon>Agaricomycetes</taxon>
        <taxon>Agaricomycetidae</taxon>
        <taxon>Agaricales</taxon>
        <taxon>Pluteineae</taxon>
        <taxon>Pluteaceae</taxon>
        <taxon>Pluteus</taxon>
    </lineage>
</organism>
<accession>A0ACD3AA36</accession>
<name>A0ACD3AA36_9AGAR</name>
<sequence length="455" mass="51652">MHIPLVRLPLPELILKQQRRILLPHLPAEIWILILRSATEVKGLVSEELIASDFVSASYQGRNRHLKRVLNTKTAVVRVCKQWHIWAIPFLYESIIVDRGKDLRSLRTTLRTVPSVVGREYTSQPVLSFNRPFGQWTKRFDVLLNDNTSYGSHQDAKHVSDIIRCFPRLQSLTFNMCLGPFISKATPIIEAIASTCGSSLRILNWFPNEYNHQIDLLDLTGLLLRTPNLRALNCPTYTSPGTPMKPRWYDLPDPLSPIILNHLTSISFTPEYLGENPLFPVYLTSSKLNHVILSGRGDPSSLGDFLGIYGSSLTHIQYSQKLGPSFDDHDLSLIMITLKSCCPKLTRLDLRLNAWVTLEEDLNLPGTLETLGLCTRLELRNPVYKERDCLHLLWALDTMRMVGGEVRLNVVRIVDELNVVDLKGCRKVFEGVVKKVEEMGARFEDHEGGLLECIP</sequence>
<evidence type="ECO:0000313" key="1">
    <source>
        <dbReference type="EMBL" id="TFK62381.1"/>
    </source>
</evidence>
<dbReference type="EMBL" id="ML208585">
    <property type="protein sequence ID" value="TFK62381.1"/>
    <property type="molecule type" value="Genomic_DNA"/>
</dbReference>
<proteinExistence type="predicted"/>
<evidence type="ECO:0000313" key="2">
    <source>
        <dbReference type="Proteomes" id="UP000308600"/>
    </source>
</evidence>
<keyword evidence="2" id="KW-1185">Reference proteome</keyword>
<gene>
    <name evidence="1" type="ORF">BDN72DRAFT_903272</name>
</gene>
<reference evidence="1 2" key="1">
    <citation type="journal article" date="2019" name="Nat. Ecol. Evol.">
        <title>Megaphylogeny resolves global patterns of mushroom evolution.</title>
        <authorList>
            <person name="Varga T."/>
            <person name="Krizsan K."/>
            <person name="Foldi C."/>
            <person name="Dima B."/>
            <person name="Sanchez-Garcia M."/>
            <person name="Sanchez-Ramirez S."/>
            <person name="Szollosi G.J."/>
            <person name="Szarkandi J.G."/>
            <person name="Papp V."/>
            <person name="Albert L."/>
            <person name="Andreopoulos W."/>
            <person name="Angelini C."/>
            <person name="Antonin V."/>
            <person name="Barry K.W."/>
            <person name="Bougher N.L."/>
            <person name="Buchanan P."/>
            <person name="Buyck B."/>
            <person name="Bense V."/>
            <person name="Catcheside P."/>
            <person name="Chovatia M."/>
            <person name="Cooper J."/>
            <person name="Damon W."/>
            <person name="Desjardin D."/>
            <person name="Finy P."/>
            <person name="Geml J."/>
            <person name="Haridas S."/>
            <person name="Hughes K."/>
            <person name="Justo A."/>
            <person name="Karasinski D."/>
            <person name="Kautmanova I."/>
            <person name="Kiss B."/>
            <person name="Kocsube S."/>
            <person name="Kotiranta H."/>
            <person name="LaButti K.M."/>
            <person name="Lechner B.E."/>
            <person name="Liimatainen K."/>
            <person name="Lipzen A."/>
            <person name="Lukacs Z."/>
            <person name="Mihaltcheva S."/>
            <person name="Morgado L.N."/>
            <person name="Niskanen T."/>
            <person name="Noordeloos M.E."/>
            <person name="Ohm R.A."/>
            <person name="Ortiz-Santana B."/>
            <person name="Ovrebo C."/>
            <person name="Racz N."/>
            <person name="Riley R."/>
            <person name="Savchenko A."/>
            <person name="Shiryaev A."/>
            <person name="Soop K."/>
            <person name="Spirin V."/>
            <person name="Szebenyi C."/>
            <person name="Tomsovsky M."/>
            <person name="Tulloss R.E."/>
            <person name="Uehling J."/>
            <person name="Grigoriev I.V."/>
            <person name="Vagvolgyi C."/>
            <person name="Papp T."/>
            <person name="Martin F.M."/>
            <person name="Miettinen O."/>
            <person name="Hibbett D.S."/>
            <person name="Nagy L.G."/>
        </authorList>
    </citation>
    <scope>NUCLEOTIDE SEQUENCE [LARGE SCALE GENOMIC DNA]</scope>
    <source>
        <strain evidence="1 2">NL-1719</strain>
    </source>
</reference>